<reference evidence="2 3" key="1">
    <citation type="submission" date="2013-09" db="EMBL/GenBank/DDBJ databases">
        <authorList>
            <person name="Durkin A.S."/>
            <person name="Haft D.R."/>
            <person name="McCorrison J."/>
            <person name="Torralba M."/>
            <person name="Gillis M."/>
            <person name="Haft D.H."/>
            <person name="Methe B."/>
            <person name="Sutton G."/>
            <person name="Nelson K.E."/>
        </authorList>
    </citation>
    <scope>NUCLEOTIDE SEQUENCE [LARGE SCALE GENOMIC DNA]</scope>
    <source>
        <strain evidence="2 3">BV3C16-1</strain>
    </source>
</reference>
<dbReference type="Proteomes" id="UP000017090">
    <property type="component" value="Unassembled WGS sequence"/>
</dbReference>
<feature type="transmembrane region" description="Helical" evidence="1">
    <location>
        <begin position="64"/>
        <end position="90"/>
    </location>
</feature>
<evidence type="ECO:0000313" key="3">
    <source>
        <dbReference type="Proteomes" id="UP000017090"/>
    </source>
</evidence>
<keyword evidence="1" id="KW-0812">Transmembrane</keyword>
<feature type="transmembrane region" description="Helical" evidence="1">
    <location>
        <begin position="102"/>
        <end position="119"/>
    </location>
</feature>
<keyword evidence="3" id="KW-1185">Reference proteome</keyword>
<dbReference type="PATRIC" id="fig|1111454.3.peg.1878"/>
<sequence length="139" mass="14487">MKVEEGTIISLLDNGLAEIKVGRHSDCIACGACDGANDIVVKALNPVGAKVGQHVSFELRETNIVVGAFVCFIMPLLVAVIGAFLGYLAGQNGSVDTVQAEIVGGIAGFCVGLIGVKLFDRSLSNDDKVKPKVIQIHGH</sequence>
<dbReference type="AlphaFoldDB" id="U7UET2"/>
<accession>U7UET2</accession>
<keyword evidence="1" id="KW-1133">Transmembrane helix</keyword>
<dbReference type="EMBL" id="AWXA01000051">
    <property type="protein sequence ID" value="ERT57860.1"/>
    <property type="molecule type" value="Genomic_DNA"/>
</dbReference>
<proteinExistence type="predicted"/>
<dbReference type="InterPro" id="IPR007359">
    <property type="entry name" value="SigmaE_reg_RseC_MucC"/>
</dbReference>
<organism evidence="2 3">
    <name type="scientific">Megasphaera vaginalis</name>
    <name type="common">ex Srinivasan et al. 2021</name>
    <dbReference type="NCBI Taxonomy" id="1111454"/>
    <lineage>
        <taxon>Bacteria</taxon>
        <taxon>Bacillati</taxon>
        <taxon>Bacillota</taxon>
        <taxon>Negativicutes</taxon>
        <taxon>Veillonellales</taxon>
        <taxon>Veillonellaceae</taxon>
        <taxon>Megasphaera</taxon>
    </lineage>
</organism>
<dbReference type="OrthoDB" id="307768at2"/>
<gene>
    <name evidence="2" type="ORF">HMPREF1250_1195</name>
</gene>
<evidence type="ECO:0000256" key="1">
    <source>
        <dbReference type="SAM" id="Phobius"/>
    </source>
</evidence>
<dbReference type="eggNOG" id="COG3086">
    <property type="taxonomic scope" value="Bacteria"/>
</dbReference>
<protein>
    <submittedName>
        <fullName evidence="2">Positive regulator of sigma(E), RseC/MucC</fullName>
    </submittedName>
</protein>
<dbReference type="PANTHER" id="PTHR35867">
    <property type="entry name" value="PROTEIN RSEC"/>
    <property type="match status" value="1"/>
</dbReference>
<comment type="caution">
    <text evidence="2">The sequence shown here is derived from an EMBL/GenBank/DDBJ whole genome shotgun (WGS) entry which is preliminary data.</text>
</comment>
<name>U7UET2_9FIRM</name>
<dbReference type="STRING" id="1111454.HMPREF1250_1195"/>
<dbReference type="PIRSF" id="PIRSF004923">
    <property type="entry name" value="RseC"/>
    <property type="match status" value="1"/>
</dbReference>
<dbReference type="RefSeq" id="WP_023054364.1">
    <property type="nucleotide sequence ID" value="NZ_AWXA01000051.1"/>
</dbReference>
<dbReference type="Pfam" id="PF04246">
    <property type="entry name" value="RseC_MucC"/>
    <property type="match status" value="1"/>
</dbReference>
<dbReference type="InterPro" id="IPR026268">
    <property type="entry name" value="RseC"/>
</dbReference>
<evidence type="ECO:0000313" key="2">
    <source>
        <dbReference type="EMBL" id="ERT57860.1"/>
    </source>
</evidence>
<dbReference type="PANTHER" id="PTHR35867:SF1">
    <property type="entry name" value="PROTEIN RSEC"/>
    <property type="match status" value="1"/>
</dbReference>
<keyword evidence="1" id="KW-0472">Membrane</keyword>